<dbReference type="GO" id="GO:0006352">
    <property type="term" value="P:DNA-templated transcription initiation"/>
    <property type="evidence" value="ECO:0007669"/>
    <property type="project" value="InterPro"/>
</dbReference>
<evidence type="ECO:0000259" key="5">
    <source>
        <dbReference type="Pfam" id="PF04542"/>
    </source>
</evidence>
<gene>
    <name evidence="6" type="ORF">Pla144_49960</name>
</gene>
<dbReference type="NCBIfam" id="TIGR02937">
    <property type="entry name" value="sigma70-ECF"/>
    <property type="match status" value="1"/>
</dbReference>
<keyword evidence="7" id="KW-1185">Reference proteome</keyword>
<dbReference type="Proteomes" id="UP000318437">
    <property type="component" value="Unassembled WGS sequence"/>
</dbReference>
<keyword evidence="3" id="KW-0731">Sigma factor</keyword>
<keyword evidence="4" id="KW-0804">Transcription</keyword>
<dbReference type="SUPFAM" id="SSF88946">
    <property type="entry name" value="Sigma2 domain of RNA polymerase sigma factors"/>
    <property type="match status" value="1"/>
</dbReference>
<dbReference type="GO" id="GO:0016987">
    <property type="term" value="F:sigma factor activity"/>
    <property type="evidence" value="ECO:0007669"/>
    <property type="project" value="UniProtKB-KW"/>
</dbReference>
<dbReference type="SUPFAM" id="SSF88659">
    <property type="entry name" value="Sigma3 and sigma4 domains of RNA polymerase sigma factors"/>
    <property type="match status" value="1"/>
</dbReference>
<reference evidence="6 7" key="1">
    <citation type="submission" date="2019-02" db="EMBL/GenBank/DDBJ databases">
        <title>Deep-cultivation of Planctomycetes and their phenomic and genomic characterization uncovers novel biology.</title>
        <authorList>
            <person name="Wiegand S."/>
            <person name="Jogler M."/>
            <person name="Boedeker C."/>
            <person name="Pinto D."/>
            <person name="Vollmers J."/>
            <person name="Rivas-Marin E."/>
            <person name="Kohn T."/>
            <person name="Peeters S.H."/>
            <person name="Heuer A."/>
            <person name="Rast P."/>
            <person name="Oberbeckmann S."/>
            <person name="Bunk B."/>
            <person name="Jeske O."/>
            <person name="Meyerdierks A."/>
            <person name="Storesund J.E."/>
            <person name="Kallscheuer N."/>
            <person name="Luecker S."/>
            <person name="Lage O.M."/>
            <person name="Pohl T."/>
            <person name="Merkel B.J."/>
            <person name="Hornburger P."/>
            <person name="Mueller R.-W."/>
            <person name="Bruemmer F."/>
            <person name="Labrenz M."/>
            <person name="Spormann A.M."/>
            <person name="Op Den Camp H."/>
            <person name="Overmann J."/>
            <person name="Amann R."/>
            <person name="Jetten M.S.M."/>
            <person name="Mascher T."/>
            <person name="Medema M.H."/>
            <person name="Devos D.P."/>
            <person name="Kaster A.-K."/>
            <person name="Ovreas L."/>
            <person name="Rohde M."/>
            <person name="Galperin M.Y."/>
            <person name="Jogler C."/>
        </authorList>
    </citation>
    <scope>NUCLEOTIDE SEQUENCE [LARGE SCALE GENOMIC DNA]</scope>
    <source>
        <strain evidence="6 7">Pla144</strain>
    </source>
</reference>
<dbReference type="OrthoDB" id="6383365at2"/>
<name>A0A5C6CBY8_9BACT</name>
<dbReference type="InterPro" id="IPR036388">
    <property type="entry name" value="WH-like_DNA-bd_sf"/>
</dbReference>
<evidence type="ECO:0000256" key="1">
    <source>
        <dbReference type="ARBA" id="ARBA00010641"/>
    </source>
</evidence>
<proteinExistence type="inferred from homology"/>
<dbReference type="Gene3D" id="1.10.10.10">
    <property type="entry name" value="Winged helix-like DNA-binding domain superfamily/Winged helix DNA-binding domain"/>
    <property type="match status" value="1"/>
</dbReference>
<dbReference type="PANTHER" id="PTHR43133">
    <property type="entry name" value="RNA POLYMERASE ECF-TYPE SIGMA FACTO"/>
    <property type="match status" value="1"/>
</dbReference>
<evidence type="ECO:0000313" key="6">
    <source>
        <dbReference type="EMBL" id="TWU20349.1"/>
    </source>
</evidence>
<dbReference type="RefSeq" id="WP_146453199.1">
    <property type="nucleotide sequence ID" value="NZ_SJPS01000016.1"/>
</dbReference>
<dbReference type="InterPro" id="IPR013325">
    <property type="entry name" value="RNA_pol_sigma_r2"/>
</dbReference>
<dbReference type="InterPro" id="IPR014331">
    <property type="entry name" value="RNA_pol_sigma70_ECF_RHOBA"/>
</dbReference>
<accession>A0A5C6CBY8</accession>
<dbReference type="InterPro" id="IPR013324">
    <property type="entry name" value="RNA_pol_sigma_r3/r4-like"/>
</dbReference>
<comment type="caution">
    <text evidence="6">The sequence shown here is derived from an EMBL/GenBank/DDBJ whole genome shotgun (WGS) entry which is preliminary data.</text>
</comment>
<evidence type="ECO:0000256" key="3">
    <source>
        <dbReference type="ARBA" id="ARBA00023082"/>
    </source>
</evidence>
<organism evidence="6 7">
    <name type="scientific">Bythopirellula polymerisocia</name>
    <dbReference type="NCBI Taxonomy" id="2528003"/>
    <lineage>
        <taxon>Bacteria</taxon>
        <taxon>Pseudomonadati</taxon>
        <taxon>Planctomycetota</taxon>
        <taxon>Planctomycetia</taxon>
        <taxon>Pirellulales</taxon>
        <taxon>Lacipirellulaceae</taxon>
        <taxon>Bythopirellula</taxon>
    </lineage>
</organism>
<protein>
    <submittedName>
        <fullName evidence="6">RNA polymerase sigma factor</fullName>
    </submittedName>
</protein>
<comment type="similarity">
    <text evidence="1">Belongs to the sigma-70 factor family. ECF subfamily.</text>
</comment>
<feature type="domain" description="RNA polymerase sigma-70 region 2" evidence="5">
    <location>
        <begin position="18"/>
        <end position="73"/>
    </location>
</feature>
<dbReference type="AlphaFoldDB" id="A0A5C6CBY8"/>
<evidence type="ECO:0000256" key="4">
    <source>
        <dbReference type="ARBA" id="ARBA00023163"/>
    </source>
</evidence>
<dbReference type="InterPro" id="IPR039425">
    <property type="entry name" value="RNA_pol_sigma-70-like"/>
</dbReference>
<dbReference type="Gene3D" id="1.10.1740.10">
    <property type="match status" value="1"/>
</dbReference>
<dbReference type="InterPro" id="IPR007627">
    <property type="entry name" value="RNA_pol_sigma70_r2"/>
</dbReference>
<dbReference type="EMBL" id="SJPS01000016">
    <property type="protein sequence ID" value="TWU20349.1"/>
    <property type="molecule type" value="Genomic_DNA"/>
</dbReference>
<sequence>MTDDSNTEGEDRKRLVSLITQHQRRIFSYIYTMVPRRQEAEDLLQETSVVICEKFDDFTEGTDFVAWACQIAYWRVRYSRQKYARSKVLFNQEVLDVVAKTAEDMTVELDERHIALSNCLEKLHTRDREFIMTRYEPGGGVEEAARKAGRSITAAYKALTRIRKLLLDCVTEQLARESAS</sequence>
<keyword evidence="2" id="KW-0805">Transcription regulation</keyword>
<evidence type="ECO:0000256" key="2">
    <source>
        <dbReference type="ARBA" id="ARBA00023015"/>
    </source>
</evidence>
<dbReference type="InterPro" id="IPR014284">
    <property type="entry name" value="RNA_pol_sigma-70_dom"/>
</dbReference>
<dbReference type="Pfam" id="PF04542">
    <property type="entry name" value="Sigma70_r2"/>
    <property type="match status" value="1"/>
</dbReference>
<dbReference type="PANTHER" id="PTHR43133:SF51">
    <property type="entry name" value="RNA POLYMERASE SIGMA FACTOR"/>
    <property type="match status" value="1"/>
</dbReference>
<evidence type="ECO:0000313" key="7">
    <source>
        <dbReference type="Proteomes" id="UP000318437"/>
    </source>
</evidence>
<dbReference type="NCBIfam" id="TIGR02989">
    <property type="entry name" value="Sig-70_gvs1"/>
    <property type="match status" value="1"/>
</dbReference>